<feature type="region of interest" description="Disordered" evidence="1">
    <location>
        <begin position="38"/>
        <end position="81"/>
    </location>
</feature>
<evidence type="ECO:0000313" key="3">
    <source>
        <dbReference type="Proteomes" id="UP000032234"/>
    </source>
</evidence>
<dbReference type="KEGG" id="scw:TU94_17780"/>
<keyword evidence="3" id="KW-1185">Reference proteome</keyword>
<dbReference type="STRING" id="477245.TU94_17780"/>
<dbReference type="PATRIC" id="fig|477245.3.peg.3760"/>
<evidence type="ECO:0000313" key="2">
    <source>
        <dbReference type="EMBL" id="AJP03049.1"/>
    </source>
</evidence>
<dbReference type="AlphaFoldDB" id="A0A0C5G4D0"/>
<organism evidence="2 3">
    <name type="scientific">Streptomyces cyaneogriseus subsp. noncyanogenus</name>
    <dbReference type="NCBI Taxonomy" id="477245"/>
    <lineage>
        <taxon>Bacteria</taxon>
        <taxon>Bacillati</taxon>
        <taxon>Actinomycetota</taxon>
        <taxon>Actinomycetes</taxon>
        <taxon>Kitasatosporales</taxon>
        <taxon>Streptomycetaceae</taxon>
        <taxon>Streptomyces</taxon>
    </lineage>
</organism>
<reference evidence="2 3" key="1">
    <citation type="submission" date="2015-02" db="EMBL/GenBank/DDBJ databases">
        <title>Genome sequence of thermotolerant Streptomyces cyaneogriseus subsp. Noncyanogenus NMWT1, the producer of nematocidal antibiotics nemadectin.</title>
        <authorList>
            <person name="Wang H."/>
            <person name="Li C."/>
            <person name="Xiang W."/>
            <person name="Wang X."/>
        </authorList>
    </citation>
    <scope>NUCLEOTIDE SEQUENCE [LARGE SCALE GENOMIC DNA]</scope>
    <source>
        <strain evidence="2 3">NMWT 1</strain>
    </source>
</reference>
<sequence length="81" mass="8316">MSFAGEQVGAYERGVEPYGIQGGGWVVRRGRGWRGRRGAVASLGGQQEPYEGEQGGLAESGESQAEAQRHGGALPGRGSGG</sequence>
<accession>A0A0C5G4D0</accession>
<dbReference type="EMBL" id="CP010849">
    <property type="protein sequence ID" value="AJP03049.1"/>
    <property type="molecule type" value="Genomic_DNA"/>
</dbReference>
<evidence type="ECO:0000256" key="1">
    <source>
        <dbReference type="SAM" id="MobiDB-lite"/>
    </source>
</evidence>
<gene>
    <name evidence="2" type="ORF">TU94_17780</name>
</gene>
<dbReference type="HOGENOM" id="CLU_2572257_0_0_11"/>
<name>A0A0C5G4D0_9ACTN</name>
<protein>
    <submittedName>
        <fullName evidence="2">Uncharacterized protein</fullName>
    </submittedName>
</protein>
<proteinExistence type="predicted"/>
<dbReference type="Proteomes" id="UP000032234">
    <property type="component" value="Chromosome"/>
</dbReference>